<keyword evidence="2" id="KW-0479">Metal-binding</keyword>
<name>A0ABU9Y3K6_9SPHN</name>
<dbReference type="SUPFAM" id="SSF48537">
    <property type="entry name" value="Phospholipase C/P1 nuclease"/>
    <property type="match status" value="1"/>
</dbReference>
<keyword evidence="5" id="KW-1015">Disulfide bond</keyword>
<proteinExistence type="predicted"/>
<dbReference type="Pfam" id="PF02265">
    <property type="entry name" value="S1-P1_nuclease"/>
    <property type="match status" value="1"/>
</dbReference>
<keyword evidence="9" id="KW-1185">Reference proteome</keyword>
<dbReference type="PANTHER" id="PTHR33146">
    <property type="entry name" value="ENDONUCLEASE 4"/>
    <property type="match status" value="1"/>
</dbReference>
<dbReference type="EMBL" id="JBDIME010000008">
    <property type="protein sequence ID" value="MEN2790352.1"/>
    <property type="molecule type" value="Genomic_DNA"/>
</dbReference>
<sequence length="294" mass="31406">MKFLTGAATALALSAAMPSPALAWGAEGHILIAAIARARLTPETRAKVDAILAQDHDSLTPPDMLSRATWADAWRGAGHRETAEWHFVDIELDHPDVDAACFGHPAAATLASAGPADACIIDRLTQFSAELAATETSPAERILALKYVLHLVGDLHQPLHVADNHDHGGNCVHISLGDQRTANLHGYWDTIVVRELGDKPDALAAQLEAEITPALAASWIQGDVSRWAEQTHALAVSTAYSFHTSPRCERDDPPVDLPKGYDAAARPVVRLQIERAGVRLAALLERDLGPLSGA</sequence>
<reference evidence="8 9" key="1">
    <citation type="submission" date="2024-05" db="EMBL/GenBank/DDBJ databases">
        <authorList>
            <person name="Liu Q."/>
            <person name="Xin Y.-H."/>
        </authorList>
    </citation>
    <scope>NUCLEOTIDE SEQUENCE [LARGE SCALE GENOMIC DNA]</scope>
    <source>
        <strain evidence="8 9">CGMCC 1.10181</strain>
    </source>
</reference>
<dbReference type="InterPro" id="IPR003154">
    <property type="entry name" value="S1/P1nuclease"/>
</dbReference>
<organism evidence="8 9">
    <name type="scientific">Sphingomonas oligophenolica</name>
    <dbReference type="NCBI Taxonomy" id="301154"/>
    <lineage>
        <taxon>Bacteria</taxon>
        <taxon>Pseudomonadati</taxon>
        <taxon>Pseudomonadota</taxon>
        <taxon>Alphaproteobacteria</taxon>
        <taxon>Sphingomonadales</taxon>
        <taxon>Sphingomonadaceae</taxon>
        <taxon>Sphingomonas</taxon>
    </lineage>
</organism>
<dbReference type="PANTHER" id="PTHR33146:SF26">
    <property type="entry name" value="ENDONUCLEASE 4"/>
    <property type="match status" value="1"/>
</dbReference>
<accession>A0ABU9Y3K6</accession>
<dbReference type="CDD" id="cd11010">
    <property type="entry name" value="S1-P1_nuclease"/>
    <property type="match status" value="1"/>
</dbReference>
<feature type="signal peptide" evidence="7">
    <location>
        <begin position="1"/>
        <end position="23"/>
    </location>
</feature>
<evidence type="ECO:0000313" key="9">
    <source>
        <dbReference type="Proteomes" id="UP001419910"/>
    </source>
</evidence>
<protein>
    <submittedName>
        <fullName evidence="8">S1/P1 nuclease</fullName>
    </submittedName>
</protein>
<dbReference type="Proteomes" id="UP001419910">
    <property type="component" value="Unassembled WGS sequence"/>
</dbReference>
<keyword evidence="6" id="KW-0325">Glycoprotein</keyword>
<dbReference type="Gene3D" id="1.10.575.10">
    <property type="entry name" value="P1 Nuclease"/>
    <property type="match status" value="1"/>
</dbReference>
<evidence type="ECO:0000256" key="2">
    <source>
        <dbReference type="ARBA" id="ARBA00022723"/>
    </source>
</evidence>
<keyword evidence="3" id="KW-0255">Endonuclease</keyword>
<keyword evidence="4" id="KW-0378">Hydrolase</keyword>
<keyword evidence="7" id="KW-0732">Signal</keyword>
<dbReference type="InterPro" id="IPR008947">
    <property type="entry name" value="PLipase_C/P1_nuclease_dom_sf"/>
</dbReference>
<comment type="caution">
    <text evidence="8">The sequence shown here is derived from an EMBL/GenBank/DDBJ whole genome shotgun (WGS) entry which is preliminary data.</text>
</comment>
<evidence type="ECO:0000313" key="8">
    <source>
        <dbReference type="EMBL" id="MEN2790352.1"/>
    </source>
</evidence>
<gene>
    <name evidence="8" type="ORF">ABC974_11995</name>
</gene>
<dbReference type="RefSeq" id="WP_343888970.1">
    <property type="nucleotide sequence ID" value="NZ_BAAAEH010000016.1"/>
</dbReference>
<evidence type="ECO:0000256" key="4">
    <source>
        <dbReference type="ARBA" id="ARBA00022801"/>
    </source>
</evidence>
<evidence type="ECO:0000256" key="6">
    <source>
        <dbReference type="ARBA" id="ARBA00023180"/>
    </source>
</evidence>
<evidence type="ECO:0000256" key="7">
    <source>
        <dbReference type="SAM" id="SignalP"/>
    </source>
</evidence>
<evidence type="ECO:0000256" key="1">
    <source>
        <dbReference type="ARBA" id="ARBA00022722"/>
    </source>
</evidence>
<evidence type="ECO:0000256" key="5">
    <source>
        <dbReference type="ARBA" id="ARBA00023157"/>
    </source>
</evidence>
<feature type="chain" id="PRO_5046946415" evidence="7">
    <location>
        <begin position="24"/>
        <end position="294"/>
    </location>
</feature>
<evidence type="ECO:0000256" key="3">
    <source>
        <dbReference type="ARBA" id="ARBA00022759"/>
    </source>
</evidence>
<keyword evidence="1" id="KW-0540">Nuclease</keyword>